<dbReference type="InterPro" id="IPR036515">
    <property type="entry name" value="Transposase_17_sf"/>
</dbReference>
<dbReference type="Gene3D" id="3.40.50.150">
    <property type="entry name" value="Vaccinia Virus protein VP39"/>
    <property type="match status" value="1"/>
</dbReference>
<dbReference type="Gene3D" id="3.30.70.1290">
    <property type="entry name" value="Transposase IS200-like"/>
    <property type="match status" value="1"/>
</dbReference>
<dbReference type="EMBL" id="JBBLXS010000718">
    <property type="protein sequence ID" value="MEK0188697.1"/>
    <property type="molecule type" value="Genomic_DNA"/>
</dbReference>
<dbReference type="Proteomes" id="UP001384579">
    <property type="component" value="Unassembled WGS sequence"/>
</dbReference>
<evidence type="ECO:0000313" key="3">
    <source>
        <dbReference type="Proteomes" id="UP001384579"/>
    </source>
</evidence>
<dbReference type="SUPFAM" id="SSF53335">
    <property type="entry name" value="S-adenosyl-L-methionine-dependent methyltransferases"/>
    <property type="match status" value="1"/>
</dbReference>
<dbReference type="SUPFAM" id="SSF143422">
    <property type="entry name" value="Transposase IS200-like"/>
    <property type="match status" value="1"/>
</dbReference>
<proteinExistence type="predicted"/>
<sequence>ATSKDVLEKITLIKNINIFKPHRAHIEILFDLSLPQLFKQYQFTNFDQLHDAWQKTLDTSELNKRFFKEVANWYFWAVQNVTLPQSNTGFQPVNNQEEHRQDACATFIIRLITRLIFVWFLKEKRLLPDDLFNYQMVQELIKSTKSEESTYYKAILQNLFFATLNQEMNTPSKPDNRKFRNKAKQAGGRDQNYMVHNVYRYEDYFHDSQAILRLFDNIPFLNGGLFECLDKPDGDNPKQIIRIDGFSDRKDNLLNVPNFLFFNESEEVDLNDVYGTKNKHYRVRGLINIFHSYKFTITENTPIEEEIALDPELLGKVFENLLAAYNPETNTTARKQTGSFYTPREIVDYMVDEALIAYLEKVTQASSLYKPSEKVTQASSLYKPSEKVTQASSLSSANVEHKQDACVTLKRYKPSQNRQNTYTNIEELGFFDPDTSVSITARNLPHWQQDGVTYFVTFRLADSVPQEKLRQWQDEREKWLKENKQPFSKAQKAEYYQLFSEKINNWLDAGMGSCYLKEPHIAKIVADALHYFNGDRYILGEWVVMPNHVHLLVTPLGDRTLSAILHSWKSFTANQVNKVLNRQGKFWQEESFDHIVRNHEQLERIQQYIAENPQKAGIKVTQAFSLSSANVEHKQDACATKVTQAFSLSSANVEHKQ</sequence>
<organism evidence="2 3">
    <name type="scientific">Microcoleus anatoxicus PTRS2</name>
    <dbReference type="NCBI Taxonomy" id="2705321"/>
    <lineage>
        <taxon>Bacteria</taxon>
        <taxon>Bacillati</taxon>
        <taxon>Cyanobacteriota</taxon>
        <taxon>Cyanophyceae</taxon>
        <taxon>Oscillatoriophycideae</taxon>
        <taxon>Oscillatoriales</taxon>
        <taxon>Microcoleaceae</taxon>
        <taxon>Microcoleus</taxon>
        <taxon>Microcoleus anatoxicus</taxon>
    </lineage>
</organism>
<name>A0ABU8YW55_9CYAN</name>
<feature type="non-terminal residue" evidence="2">
    <location>
        <position position="1"/>
    </location>
</feature>
<dbReference type="InterPro" id="IPR052715">
    <property type="entry name" value="RAYT_transposase"/>
</dbReference>
<dbReference type="InterPro" id="IPR029063">
    <property type="entry name" value="SAM-dependent_MTases_sf"/>
</dbReference>
<feature type="non-terminal residue" evidence="2">
    <location>
        <position position="657"/>
    </location>
</feature>
<evidence type="ECO:0000313" key="2">
    <source>
        <dbReference type="EMBL" id="MEK0188697.1"/>
    </source>
</evidence>
<keyword evidence="3" id="KW-1185">Reference proteome</keyword>
<accession>A0ABU8YW55</accession>
<dbReference type="Pfam" id="PF01797">
    <property type="entry name" value="Y1_Tnp"/>
    <property type="match status" value="1"/>
</dbReference>
<gene>
    <name evidence="2" type="ORF">WMG39_28195</name>
</gene>
<feature type="domain" description="Transposase IS200-like" evidence="1">
    <location>
        <begin position="449"/>
        <end position="612"/>
    </location>
</feature>
<dbReference type="InterPro" id="IPR002686">
    <property type="entry name" value="Transposase_17"/>
</dbReference>
<protein>
    <submittedName>
        <fullName evidence="2">Transposase</fullName>
    </submittedName>
</protein>
<dbReference type="PANTHER" id="PTHR36966">
    <property type="entry name" value="REP-ASSOCIATED TYROSINE TRANSPOSASE"/>
    <property type="match status" value="1"/>
</dbReference>
<dbReference type="SMART" id="SM01321">
    <property type="entry name" value="Y1_Tnp"/>
    <property type="match status" value="1"/>
</dbReference>
<dbReference type="PANTHER" id="PTHR36966:SF1">
    <property type="entry name" value="REP-ASSOCIATED TYROSINE TRANSPOSASE"/>
    <property type="match status" value="1"/>
</dbReference>
<dbReference type="RefSeq" id="WP_340542203.1">
    <property type="nucleotide sequence ID" value="NZ_JBBLXS010000718.1"/>
</dbReference>
<evidence type="ECO:0000259" key="1">
    <source>
        <dbReference type="SMART" id="SM01321"/>
    </source>
</evidence>
<comment type="caution">
    <text evidence="2">The sequence shown here is derived from an EMBL/GenBank/DDBJ whole genome shotgun (WGS) entry which is preliminary data.</text>
</comment>
<reference evidence="2 3" key="1">
    <citation type="journal article" date="2020" name="Harmful Algae">
        <title>Molecular and morphological characterization of a novel dihydroanatoxin-a producing Microcoleus species (cyanobacteria) from the Russian River, California, USA.</title>
        <authorList>
            <person name="Conklin K.Y."/>
            <person name="Stancheva R."/>
            <person name="Otten T.G."/>
            <person name="Fadness R."/>
            <person name="Boyer G.L."/>
            <person name="Read B."/>
            <person name="Zhang X."/>
            <person name="Sheath R.G."/>
        </authorList>
    </citation>
    <scope>NUCLEOTIDE SEQUENCE [LARGE SCALE GENOMIC DNA]</scope>
    <source>
        <strain evidence="2 3">PTRS2</strain>
    </source>
</reference>